<name>A0A9D2JX31_9BACT</name>
<gene>
    <name evidence="2" type="ORF">H9966_08150</name>
</gene>
<evidence type="ECO:0000313" key="3">
    <source>
        <dbReference type="Proteomes" id="UP000824055"/>
    </source>
</evidence>
<dbReference type="Proteomes" id="UP000824055">
    <property type="component" value="Unassembled WGS sequence"/>
</dbReference>
<dbReference type="InterPro" id="IPR022134">
    <property type="entry name" value="DUF3667"/>
</dbReference>
<protein>
    <submittedName>
        <fullName evidence="2">DUF3667 domain-containing protein</fullName>
    </submittedName>
</protein>
<feature type="transmembrane region" description="Helical" evidence="1">
    <location>
        <begin position="229"/>
        <end position="250"/>
    </location>
</feature>
<feature type="transmembrane region" description="Helical" evidence="1">
    <location>
        <begin position="122"/>
        <end position="138"/>
    </location>
</feature>
<reference evidence="2" key="2">
    <citation type="submission" date="2021-04" db="EMBL/GenBank/DDBJ databases">
        <authorList>
            <person name="Gilroy R."/>
        </authorList>
    </citation>
    <scope>NUCLEOTIDE SEQUENCE</scope>
    <source>
        <strain evidence="2">ChiHecec3B27-8219</strain>
    </source>
</reference>
<reference evidence="2" key="1">
    <citation type="journal article" date="2021" name="PeerJ">
        <title>Extensive microbial diversity within the chicken gut microbiome revealed by metagenomics and culture.</title>
        <authorList>
            <person name="Gilroy R."/>
            <person name="Ravi A."/>
            <person name="Getino M."/>
            <person name="Pursley I."/>
            <person name="Horton D.L."/>
            <person name="Alikhan N.F."/>
            <person name="Baker D."/>
            <person name="Gharbi K."/>
            <person name="Hall N."/>
            <person name="Watson M."/>
            <person name="Adriaenssens E.M."/>
            <person name="Foster-Nyarko E."/>
            <person name="Jarju S."/>
            <person name="Secka A."/>
            <person name="Antonio M."/>
            <person name="Oren A."/>
            <person name="Chaudhuri R.R."/>
            <person name="La Ragione R."/>
            <person name="Hildebrand F."/>
            <person name="Pallen M.J."/>
        </authorList>
    </citation>
    <scope>NUCLEOTIDE SEQUENCE</scope>
    <source>
        <strain evidence="2">ChiHecec3B27-8219</strain>
    </source>
</reference>
<evidence type="ECO:0000256" key="1">
    <source>
        <dbReference type="SAM" id="Phobius"/>
    </source>
</evidence>
<sequence>MRNPFQHIRETIPLAWQGLRRKLTRFTAWQRKGVEAQPLSTITHTCQNCATTFSGNYCPRCGQSADVSRFTFKHAIRKTLEVWGLGNRSLPRTLWHLLYRPGYMIGDYLEGRQAPYFPPVKMLFLVTAMYLLALHFVAPDIMEQAMTDAMRQLEERKFQVPAGEGAYPGKQAMLHGMNNFIDAVRAIGTFFQRNQAVEAILSHSLFALITMRVFRNSPSRPGMNLTECFFSQVFIASQLLMVSLACILVMGTNLWKDNMYSMPTWLLLLVLLYDYKQLYGFSLPRTAWYTVKTLLGFCAAVAALMLAGMALSVVGTALTA</sequence>
<dbReference type="Pfam" id="PF12412">
    <property type="entry name" value="DUF3667"/>
    <property type="match status" value="1"/>
</dbReference>
<feature type="transmembrane region" description="Helical" evidence="1">
    <location>
        <begin position="262"/>
        <end position="282"/>
    </location>
</feature>
<dbReference type="AlphaFoldDB" id="A0A9D2JX31"/>
<feature type="transmembrane region" description="Helical" evidence="1">
    <location>
        <begin position="294"/>
        <end position="318"/>
    </location>
</feature>
<dbReference type="EMBL" id="DXBE01000061">
    <property type="protein sequence ID" value="HIZ69833.1"/>
    <property type="molecule type" value="Genomic_DNA"/>
</dbReference>
<comment type="caution">
    <text evidence="2">The sequence shown here is derived from an EMBL/GenBank/DDBJ whole genome shotgun (WGS) entry which is preliminary data.</text>
</comment>
<keyword evidence="1" id="KW-1133">Transmembrane helix</keyword>
<keyword evidence="1" id="KW-0472">Membrane</keyword>
<organism evidence="2 3">
    <name type="scientific">Candidatus Prevotella avicola</name>
    <dbReference type="NCBI Taxonomy" id="2838738"/>
    <lineage>
        <taxon>Bacteria</taxon>
        <taxon>Pseudomonadati</taxon>
        <taxon>Bacteroidota</taxon>
        <taxon>Bacteroidia</taxon>
        <taxon>Bacteroidales</taxon>
        <taxon>Prevotellaceae</taxon>
        <taxon>Prevotella</taxon>
    </lineage>
</organism>
<proteinExistence type="predicted"/>
<evidence type="ECO:0000313" key="2">
    <source>
        <dbReference type="EMBL" id="HIZ69833.1"/>
    </source>
</evidence>
<accession>A0A9D2JX31</accession>
<keyword evidence="1" id="KW-0812">Transmembrane</keyword>